<gene>
    <name evidence="7" type="ORF">A3E09_02655</name>
</gene>
<evidence type="ECO:0000313" key="8">
    <source>
        <dbReference type="Proteomes" id="UP000178796"/>
    </source>
</evidence>
<dbReference type="InterPro" id="IPR027417">
    <property type="entry name" value="P-loop_NTPase"/>
</dbReference>
<dbReference type="InterPro" id="IPR001270">
    <property type="entry name" value="ClpA/B"/>
</dbReference>
<keyword evidence="1" id="KW-0547">Nucleotide-binding</keyword>
<dbReference type="Gene3D" id="1.10.1780.10">
    <property type="entry name" value="Clp, N-terminal domain"/>
    <property type="match status" value="1"/>
</dbReference>
<dbReference type="GO" id="GO:0034605">
    <property type="term" value="P:cellular response to heat"/>
    <property type="evidence" value="ECO:0007669"/>
    <property type="project" value="TreeGrafter"/>
</dbReference>
<keyword evidence="2" id="KW-0067">ATP-binding</keyword>
<feature type="domain" description="AAA+ ATPase" evidence="5">
    <location>
        <begin position="578"/>
        <end position="745"/>
    </location>
</feature>
<dbReference type="InterPro" id="IPR028299">
    <property type="entry name" value="ClpA/B_CS2"/>
</dbReference>
<dbReference type="InterPro" id="IPR003959">
    <property type="entry name" value="ATPase_AAA_core"/>
</dbReference>
<feature type="domain" description="AAA+ ATPase" evidence="5">
    <location>
        <begin position="304"/>
        <end position="464"/>
    </location>
</feature>
<sequence>MRQEPIELYYREPRLEMTTIGRFFVRLALYAGYAISAATSVTLLLQWNDMPRLFWAGALLALFLADRLLHVGEGEWPVAKLPKDKPNVAMSVAPSAYAVLEYSYERANALGGDVALWIAKKLLERKEIRDGLTRMDVPPDELRAKVEDALAASEKERTPSAEIREKIAALAVEAFRQAALSSSQFIGPKDVFAALAVAGGGRLANIFGMFSIQSSDLENALIWSRFRRRFRRLSRLPSSLGGFAHRQQKIRHRIMNRAWTARPTPTLDRYGVDFTDLARNEKVGFLVGHEGEYDRLTDVLSRHVKPSVLLVGVPGTGKETVVAHLAFEIIKDRVPAPLFDKRLVALQIGSLVAGAEPAELQDRVQKIVDEIMNAGNVILFIPDIHNLVLTSGAKNLSAADVLLPAITGGAFQVVGATYPREFKQHIEPQSEFLNAFEVIRIQEIKDEEAVRLMVYESIILEAQNNIIISFGAVKEAVRLAKKYFRDKPLPSGAQDLLKETLADSVEKGDKVLDAEDIIRVAERKVNIPIHRAGREEAAELLNLEERIHERLIDQDQAVGAVARSLREYRSGLSRKGGPIAAFLFVGPTGVGKTELSKILARIQFGSEEMMVRFDMSEYQEKQSIARLIGSSNGEMSGVLTDTILQRPYSLILLDEFEKAHPDILNIFLQVFDDGRLTDNLGRTVDFQNTIIIATSNAHSEFIKEELEQGKAMAEVADALKKKLTDYFRPELINRFSDVIVFKNLSPEDIVGVAALMLKELAKTVGEAQSITLDFSSDAVRRVAELGYSPVFGARPLRNVISEKLRGVLAEKILRNEIVRGGKVRVEVKDGELVFAVK</sequence>
<name>A0A1G2CFF5_9BACT</name>
<dbReference type="PRINTS" id="PR00300">
    <property type="entry name" value="CLPPROTEASEA"/>
</dbReference>
<comment type="caution">
    <text evidence="7">The sequence shown here is derived from an EMBL/GenBank/DDBJ whole genome shotgun (WGS) entry which is preliminary data.</text>
</comment>
<dbReference type="Gene3D" id="3.40.50.300">
    <property type="entry name" value="P-loop containing nucleotide triphosphate hydrolases"/>
    <property type="match status" value="2"/>
</dbReference>
<dbReference type="InterPro" id="IPR019489">
    <property type="entry name" value="Clp_ATPase_C"/>
</dbReference>
<dbReference type="SUPFAM" id="SSF52540">
    <property type="entry name" value="P-loop containing nucleoside triphosphate hydrolases"/>
    <property type="match status" value="2"/>
</dbReference>
<dbReference type="InterPro" id="IPR050130">
    <property type="entry name" value="ClpA_ClpB"/>
</dbReference>
<dbReference type="AlphaFoldDB" id="A0A1G2CFF5"/>
<dbReference type="SMART" id="SM00382">
    <property type="entry name" value="AAA"/>
    <property type="match status" value="2"/>
</dbReference>
<evidence type="ECO:0000259" key="6">
    <source>
        <dbReference type="SMART" id="SM01086"/>
    </source>
</evidence>
<accession>A0A1G2CFF5</accession>
<evidence type="ECO:0000256" key="2">
    <source>
        <dbReference type="ARBA" id="ARBA00022840"/>
    </source>
</evidence>
<keyword evidence="4" id="KW-0812">Transmembrane</keyword>
<dbReference type="GO" id="GO:0005524">
    <property type="term" value="F:ATP binding"/>
    <property type="evidence" value="ECO:0007669"/>
    <property type="project" value="UniProtKB-KW"/>
</dbReference>
<proteinExistence type="predicted"/>
<keyword evidence="4" id="KW-0472">Membrane</keyword>
<evidence type="ECO:0000313" key="7">
    <source>
        <dbReference type="EMBL" id="OGY99966.1"/>
    </source>
</evidence>
<organism evidence="7 8">
    <name type="scientific">Candidatus Liptonbacteria bacterium RIFCSPHIGHO2_12_FULL_60_13</name>
    <dbReference type="NCBI Taxonomy" id="1798648"/>
    <lineage>
        <taxon>Bacteria</taxon>
        <taxon>Candidatus Liptoniibacteriota</taxon>
    </lineage>
</organism>
<dbReference type="PANTHER" id="PTHR11638">
    <property type="entry name" value="ATP-DEPENDENT CLP PROTEASE"/>
    <property type="match status" value="1"/>
</dbReference>
<dbReference type="InterPro" id="IPR003593">
    <property type="entry name" value="AAA+_ATPase"/>
</dbReference>
<keyword evidence="4" id="KW-1133">Transmembrane helix</keyword>
<dbReference type="Pfam" id="PF00004">
    <property type="entry name" value="AAA"/>
    <property type="match status" value="1"/>
</dbReference>
<dbReference type="SMART" id="SM01086">
    <property type="entry name" value="ClpB_D2-small"/>
    <property type="match status" value="1"/>
</dbReference>
<dbReference type="EMBL" id="MHKY01000005">
    <property type="protein sequence ID" value="OGY99966.1"/>
    <property type="molecule type" value="Genomic_DNA"/>
</dbReference>
<evidence type="ECO:0000256" key="3">
    <source>
        <dbReference type="ARBA" id="ARBA00023186"/>
    </source>
</evidence>
<dbReference type="GO" id="GO:0016887">
    <property type="term" value="F:ATP hydrolysis activity"/>
    <property type="evidence" value="ECO:0007669"/>
    <property type="project" value="InterPro"/>
</dbReference>
<dbReference type="GO" id="GO:0005737">
    <property type="term" value="C:cytoplasm"/>
    <property type="evidence" value="ECO:0007669"/>
    <property type="project" value="TreeGrafter"/>
</dbReference>
<evidence type="ECO:0000259" key="5">
    <source>
        <dbReference type="SMART" id="SM00382"/>
    </source>
</evidence>
<dbReference type="CDD" id="cd19499">
    <property type="entry name" value="RecA-like_ClpB_Hsp104-like"/>
    <property type="match status" value="1"/>
</dbReference>
<dbReference type="Pfam" id="PF10431">
    <property type="entry name" value="ClpB_D2-small"/>
    <property type="match status" value="1"/>
</dbReference>
<dbReference type="PANTHER" id="PTHR11638:SF18">
    <property type="entry name" value="HEAT SHOCK PROTEIN 104"/>
    <property type="match status" value="1"/>
</dbReference>
<feature type="transmembrane region" description="Helical" evidence="4">
    <location>
        <begin position="23"/>
        <end position="47"/>
    </location>
</feature>
<dbReference type="Proteomes" id="UP000178796">
    <property type="component" value="Unassembled WGS sequence"/>
</dbReference>
<evidence type="ECO:0008006" key="9">
    <source>
        <dbReference type="Google" id="ProtNLM"/>
    </source>
</evidence>
<protein>
    <recommendedName>
        <fullName evidence="9">Clp R domain-containing protein</fullName>
    </recommendedName>
</protein>
<dbReference type="InterPro" id="IPR036628">
    <property type="entry name" value="Clp_N_dom_sf"/>
</dbReference>
<evidence type="ECO:0000256" key="1">
    <source>
        <dbReference type="ARBA" id="ARBA00022741"/>
    </source>
</evidence>
<evidence type="ECO:0000256" key="4">
    <source>
        <dbReference type="SAM" id="Phobius"/>
    </source>
</evidence>
<feature type="domain" description="Clp ATPase C-terminal" evidence="6">
    <location>
        <begin position="744"/>
        <end position="834"/>
    </location>
</feature>
<dbReference type="Pfam" id="PF07724">
    <property type="entry name" value="AAA_2"/>
    <property type="match status" value="1"/>
</dbReference>
<dbReference type="Gene3D" id="1.10.8.60">
    <property type="match status" value="2"/>
</dbReference>
<dbReference type="CDD" id="cd00009">
    <property type="entry name" value="AAA"/>
    <property type="match status" value="1"/>
</dbReference>
<dbReference type="PROSITE" id="PS00871">
    <property type="entry name" value="CLPAB_2"/>
    <property type="match status" value="1"/>
</dbReference>
<keyword evidence="3" id="KW-0143">Chaperone</keyword>
<reference evidence="7 8" key="1">
    <citation type="journal article" date="2016" name="Nat. Commun.">
        <title>Thousands of microbial genomes shed light on interconnected biogeochemical processes in an aquifer system.</title>
        <authorList>
            <person name="Anantharaman K."/>
            <person name="Brown C.T."/>
            <person name="Hug L.A."/>
            <person name="Sharon I."/>
            <person name="Castelle C.J."/>
            <person name="Probst A.J."/>
            <person name="Thomas B.C."/>
            <person name="Singh A."/>
            <person name="Wilkins M.J."/>
            <person name="Karaoz U."/>
            <person name="Brodie E.L."/>
            <person name="Williams K.H."/>
            <person name="Hubbard S.S."/>
            <person name="Banfield J.F."/>
        </authorList>
    </citation>
    <scope>NUCLEOTIDE SEQUENCE [LARGE SCALE GENOMIC DNA]</scope>
</reference>